<dbReference type="AlphaFoldDB" id="A0A1A5YEF1"/>
<dbReference type="InterPro" id="IPR004843">
    <property type="entry name" value="Calcineurin-like_PHP"/>
</dbReference>
<feature type="domain" description="Calcineurin-like phosphoesterase" evidence="1">
    <location>
        <begin position="3"/>
        <end position="141"/>
    </location>
</feature>
<accession>A0A1A5YEF1</accession>
<dbReference type="GO" id="GO:0008803">
    <property type="term" value="F:bis(5'-nucleosyl)-tetraphosphatase (symmetrical) activity"/>
    <property type="evidence" value="ECO:0007669"/>
    <property type="project" value="TreeGrafter"/>
</dbReference>
<dbReference type="RefSeq" id="WP_068685728.1">
    <property type="nucleotide sequence ID" value="NZ_LYPA01000069.1"/>
</dbReference>
<gene>
    <name evidence="2" type="ORF">A7K91_17855</name>
</gene>
<evidence type="ECO:0000313" key="2">
    <source>
        <dbReference type="EMBL" id="OBR63780.1"/>
    </source>
</evidence>
<organism evidence="2 3">
    <name type="scientific">Paenibacillus oryzae</name>
    <dbReference type="NCBI Taxonomy" id="1844972"/>
    <lineage>
        <taxon>Bacteria</taxon>
        <taxon>Bacillati</taxon>
        <taxon>Bacillota</taxon>
        <taxon>Bacilli</taxon>
        <taxon>Bacillales</taxon>
        <taxon>Paenibacillaceae</taxon>
        <taxon>Paenibacillus</taxon>
    </lineage>
</organism>
<reference evidence="2 3" key="1">
    <citation type="submission" date="2016-05" db="EMBL/GenBank/DDBJ databases">
        <title>Paenibacillus oryzae. sp. nov., isolated from the rice root.</title>
        <authorList>
            <person name="Zhang J."/>
            <person name="Zhang X."/>
        </authorList>
    </citation>
    <scope>NUCLEOTIDE SEQUENCE [LARGE SCALE GENOMIC DNA]</scope>
    <source>
        <strain evidence="2 3">1DrF-4</strain>
    </source>
</reference>
<dbReference type="Gene3D" id="3.60.21.10">
    <property type="match status" value="1"/>
</dbReference>
<dbReference type="Pfam" id="PF00149">
    <property type="entry name" value="Metallophos"/>
    <property type="match status" value="1"/>
</dbReference>
<dbReference type="GO" id="GO:0005737">
    <property type="term" value="C:cytoplasm"/>
    <property type="evidence" value="ECO:0007669"/>
    <property type="project" value="TreeGrafter"/>
</dbReference>
<dbReference type="PANTHER" id="PTHR42850:SF4">
    <property type="entry name" value="ZINC-DEPENDENT ENDOPOLYPHOSPHATASE"/>
    <property type="match status" value="1"/>
</dbReference>
<dbReference type="InterPro" id="IPR029052">
    <property type="entry name" value="Metallo-depent_PP-like"/>
</dbReference>
<dbReference type="SUPFAM" id="SSF56300">
    <property type="entry name" value="Metallo-dependent phosphatases"/>
    <property type="match status" value="1"/>
</dbReference>
<dbReference type="InterPro" id="IPR050126">
    <property type="entry name" value="Ap4A_hydrolase"/>
</dbReference>
<sequence length="241" mass="28028">MRRTIVISDIHGYYQTFLALLNQIQYNPILDKLILLGDFVDNGPSSLKVVQHIRSLVNLSGVRAIGGNHEDMFLNWLDDRDYLFSPYTTIRNGGFQTIRSFCPWYEVESDNVKARSYIKQKHGAEVQFLRNLKYFLEDEHHIYVHAGINPRFPHWRQTSTKDFRWIRGEFYSYDGILPLSKKIVFGHEVTARLHKTKEFHPWFGKQMIGVDGGIKYGCQLNALIISDELEYTYASIGSMDG</sequence>
<evidence type="ECO:0000313" key="3">
    <source>
        <dbReference type="Proteomes" id="UP000092024"/>
    </source>
</evidence>
<dbReference type="STRING" id="1844972.A7K91_17855"/>
<evidence type="ECO:0000259" key="1">
    <source>
        <dbReference type="Pfam" id="PF00149"/>
    </source>
</evidence>
<protein>
    <recommendedName>
        <fullName evidence="1">Calcineurin-like phosphoesterase domain-containing protein</fullName>
    </recommendedName>
</protein>
<dbReference type="PANTHER" id="PTHR42850">
    <property type="entry name" value="METALLOPHOSPHOESTERASE"/>
    <property type="match status" value="1"/>
</dbReference>
<dbReference type="Proteomes" id="UP000092024">
    <property type="component" value="Unassembled WGS sequence"/>
</dbReference>
<dbReference type="EMBL" id="LYPA01000069">
    <property type="protein sequence ID" value="OBR63780.1"/>
    <property type="molecule type" value="Genomic_DNA"/>
</dbReference>
<dbReference type="GO" id="GO:0016791">
    <property type="term" value="F:phosphatase activity"/>
    <property type="evidence" value="ECO:0007669"/>
    <property type="project" value="TreeGrafter"/>
</dbReference>
<comment type="caution">
    <text evidence="2">The sequence shown here is derived from an EMBL/GenBank/DDBJ whole genome shotgun (WGS) entry which is preliminary data.</text>
</comment>
<name>A0A1A5YEF1_9BACL</name>
<proteinExistence type="predicted"/>
<dbReference type="GO" id="GO:0110154">
    <property type="term" value="P:RNA decapping"/>
    <property type="evidence" value="ECO:0007669"/>
    <property type="project" value="TreeGrafter"/>
</dbReference>
<keyword evidence="3" id="KW-1185">Reference proteome</keyword>
<dbReference type="OrthoDB" id="384253at2"/>